<reference evidence="1" key="1">
    <citation type="journal article" date="2022" name="BMC Microbiol.">
        <title>Whole genome sequencing of Moraxella bovis strains from North America reveals two genotypes with different genetic determinants.</title>
        <authorList>
            <person name="Wynn E.L."/>
            <person name="Hille M.M."/>
            <person name="Loy J.D."/>
            <person name="Schuller G."/>
            <person name="Kuhn K.L."/>
            <person name="Dickey A.M."/>
            <person name="Bono J.L."/>
            <person name="Clawson M.L."/>
        </authorList>
    </citation>
    <scope>NUCLEOTIDE SEQUENCE</scope>
    <source>
        <strain evidence="1">SAM102599</strain>
    </source>
</reference>
<organism evidence="1 2">
    <name type="scientific">Moraxella bovis</name>
    <dbReference type="NCBI Taxonomy" id="476"/>
    <lineage>
        <taxon>Bacteria</taxon>
        <taxon>Pseudomonadati</taxon>
        <taxon>Pseudomonadota</taxon>
        <taxon>Gammaproteobacteria</taxon>
        <taxon>Moraxellales</taxon>
        <taxon>Moraxellaceae</taxon>
        <taxon>Moraxella</taxon>
    </lineage>
</organism>
<gene>
    <name evidence="1" type="ORF">LP092_13625</name>
</gene>
<accession>A0ABY6M7U6</accession>
<evidence type="ECO:0000313" key="2">
    <source>
        <dbReference type="Proteomes" id="UP001163632"/>
    </source>
</evidence>
<keyword evidence="2" id="KW-1185">Reference proteome</keyword>
<dbReference type="RefSeq" id="WP_264697108.1">
    <property type="nucleotide sequence ID" value="NZ_CP087771.1"/>
</dbReference>
<name>A0ABY6M7U6_MORBO</name>
<protein>
    <submittedName>
        <fullName evidence="1">Uncharacterized protein</fullName>
    </submittedName>
</protein>
<dbReference type="EMBL" id="CP087830">
    <property type="protein sequence ID" value="UZA02956.1"/>
    <property type="molecule type" value="Genomic_DNA"/>
</dbReference>
<sequence length="341" mass="39239">MRESNIPDRDETIKYLEDLSERLKETPFIALGDNYIEQLKASLNYSPRLVIRDLNLLDKQSNKSENIFLEYSVQTVTFNRDLFNEGYSASENIKNDSGAIEVYINSDKTSASFHHDKYLTIETVGEHVRVAKSLIGNPTIINGVNYSGTFTIKPVAEGVDGIFEKKTFILTNDNELAIPTNFFNLYEIEILFDFSLDIGDIIVSVIPLLEGQTEIDPEGVVINLPSLWVGLWVSPVSSRQDILNTQYFIKTEYLGSYVNILKIQNKDFYDSLGRKVIGGRFMFTYRGWYESTGKNEDIRYVGYYSDSEYLTNERSYRMDSIPYAWFLDRKIIVDILPLQLK</sequence>
<dbReference type="Proteomes" id="UP001163632">
    <property type="component" value="Chromosome"/>
</dbReference>
<evidence type="ECO:0000313" key="1">
    <source>
        <dbReference type="EMBL" id="UZA02956.1"/>
    </source>
</evidence>
<proteinExistence type="predicted"/>